<reference evidence="2 3" key="1">
    <citation type="submission" date="2020-08" db="EMBL/GenBank/DDBJ databases">
        <title>Oceanospirillum sp. nov. isolated from marine sediment.</title>
        <authorList>
            <person name="Ji X."/>
        </authorList>
    </citation>
    <scope>NUCLEOTIDE SEQUENCE [LARGE SCALE GENOMIC DNA]</scope>
    <source>
        <strain evidence="2 3">D5</strain>
    </source>
</reference>
<gene>
    <name evidence="2" type="ORF">H4O21_14480</name>
</gene>
<evidence type="ECO:0008006" key="4">
    <source>
        <dbReference type="Google" id="ProtNLM"/>
    </source>
</evidence>
<evidence type="ECO:0000313" key="3">
    <source>
        <dbReference type="Proteomes" id="UP000565262"/>
    </source>
</evidence>
<comment type="caution">
    <text evidence="2">The sequence shown here is derived from an EMBL/GenBank/DDBJ whole genome shotgun (WGS) entry which is preliminary data.</text>
</comment>
<sequence>MDLLTTFSPLTLVVILIIVSLTIYFHGPVYSLRTVNVAPSILTSIGIFGTFLGVALGLMDFDSTDIEGSVPPLIEGLKTAFWSSIAGLLAAMTIKLRHVLNHVRNYETETKYTGATVDDLATLLGDIRLILNNSGLADIGARMESSTQGLERHLGRLEQVIGQYQQEMVDANSHALTSAISDLMNSFNDKITVQYGDNFRQLNEAVGLMVQWQDNYKGELAKLLEQQKANGDVLDKATDAYRTMVQHTQAFNDVSEKLGDVMSGLQQQSDSLGAYLESLANLVSKASDGLPALEGRVMALTEELAAGISESHRQMNHLLTQTADTIEQTVITVNQQLVDDMQKVNASQNDMLVRMLDRNEQQLVRMDSAMEKELTHALQTFGCQLTALSEKFVSDYLPLTEKLKKVVEMAGRLPDQAERKGKS</sequence>
<evidence type="ECO:0000256" key="1">
    <source>
        <dbReference type="SAM" id="Phobius"/>
    </source>
</evidence>
<accession>A0A839ITJ9</accession>
<dbReference type="EMBL" id="JACJFM010000019">
    <property type="protein sequence ID" value="MBB1487809.1"/>
    <property type="molecule type" value="Genomic_DNA"/>
</dbReference>
<dbReference type="Proteomes" id="UP000565262">
    <property type="component" value="Unassembled WGS sequence"/>
</dbReference>
<feature type="transmembrane region" description="Helical" evidence="1">
    <location>
        <begin position="6"/>
        <end position="25"/>
    </location>
</feature>
<keyword evidence="1" id="KW-0472">Membrane</keyword>
<name>A0A839ITJ9_9GAMM</name>
<dbReference type="AlphaFoldDB" id="A0A839ITJ9"/>
<protein>
    <recommendedName>
        <fullName evidence="4">MotA/TolQ/ExbB proton channel domain-containing protein</fullName>
    </recommendedName>
</protein>
<keyword evidence="1" id="KW-1133">Transmembrane helix</keyword>
<organism evidence="2 3">
    <name type="scientific">Oceanospirillum sediminis</name>
    <dbReference type="NCBI Taxonomy" id="2760088"/>
    <lineage>
        <taxon>Bacteria</taxon>
        <taxon>Pseudomonadati</taxon>
        <taxon>Pseudomonadota</taxon>
        <taxon>Gammaproteobacteria</taxon>
        <taxon>Oceanospirillales</taxon>
        <taxon>Oceanospirillaceae</taxon>
        <taxon>Oceanospirillum</taxon>
    </lineage>
</organism>
<dbReference type="RefSeq" id="WP_182809587.1">
    <property type="nucleotide sequence ID" value="NZ_JACJFM010000019.1"/>
</dbReference>
<keyword evidence="1" id="KW-0812">Transmembrane</keyword>
<keyword evidence="3" id="KW-1185">Reference proteome</keyword>
<feature type="transmembrane region" description="Helical" evidence="1">
    <location>
        <begin position="79"/>
        <end position="96"/>
    </location>
</feature>
<proteinExistence type="predicted"/>
<evidence type="ECO:0000313" key="2">
    <source>
        <dbReference type="EMBL" id="MBB1487809.1"/>
    </source>
</evidence>
<feature type="transmembrane region" description="Helical" evidence="1">
    <location>
        <begin position="37"/>
        <end position="59"/>
    </location>
</feature>